<dbReference type="Gene3D" id="2.40.30.170">
    <property type="match status" value="1"/>
</dbReference>
<dbReference type="Proteomes" id="UP000029223">
    <property type="component" value="Unassembled WGS sequence"/>
</dbReference>
<dbReference type="Pfam" id="PF25954">
    <property type="entry name" value="Beta-barrel_RND_2"/>
    <property type="match status" value="1"/>
</dbReference>
<organism evidence="2 3">
    <name type="scientific">Vibrio variabilis</name>
    <dbReference type="NCBI Taxonomy" id="990271"/>
    <lineage>
        <taxon>Bacteria</taxon>
        <taxon>Pseudomonadati</taxon>
        <taxon>Pseudomonadota</taxon>
        <taxon>Gammaproteobacteria</taxon>
        <taxon>Vibrionales</taxon>
        <taxon>Vibrionaceae</taxon>
        <taxon>Vibrio</taxon>
    </lineage>
</organism>
<dbReference type="EMBL" id="BBMS01000019">
    <property type="protein sequence ID" value="GAL26492.1"/>
    <property type="molecule type" value="Genomic_DNA"/>
</dbReference>
<keyword evidence="3" id="KW-1185">Reference proteome</keyword>
<evidence type="ECO:0000313" key="3">
    <source>
        <dbReference type="Proteomes" id="UP000029223"/>
    </source>
</evidence>
<comment type="caution">
    <text evidence="2">The sequence shown here is derived from an EMBL/GenBank/DDBJ whole genome shotgun (WGS) entry which is preliminary data.</text>
</comment>
<evidence type="ECO:0000259" key="1">
    <source>
        <dbReference type="Pfam" id="PF25954"/>
    </source>
</evidence>
<gene>
    <name evidence="2" type="ORF">JCM19239_5327</name>
</gene>
<reference evidence="3" key="2">
    <citation type="submission" date="2014-09" db="EMBL/GenBank/DDBJ databases">
        <authorList>
            <consortium name="NBRP consortium"/>
            <person name="Sawabe T."/>
            <person name="Meirelles P."/>
            <person name="Nakanishi M."/>
            <person name="Sayaka M."/>
            <person name="Hattori M."/>
            <person name="Ohkuma M."/>
        </authorList>
    </citation>
    <scope>NUCLEOTIDE SEQUENCE [LARGE SCALE GENOMIC DNA]</scope>
    <source>
        <strain evidence="3">JCM 19239</strain>
    </source>
</reference>
<accession>A0ABQ0JCJ6</accession>
<evidence type="ECO:0000313" key="2">
    <source>
        <dbReference type="EMBL" id="GAL26492.1"/>
    </source>
</evidence>
<reference evidence="3" key="1">
    <citation type="submission" date="2014-09" db="EMBL/GenBank/DDBJ databases">
        <title>Vibrio variabilis JCM 19239. (C206) whole genome shotgun sequence.</title>
        <authorList>
            <person name="Sawabe T."/>
            <person name="Meirelles P."/>
            <person name="Nakanishi M."/>
            <person name="Sayaka M."/>
            <person name="Hattori M."/>
            <person name="Ohkuma M."/>
        </authorList>
    </citation>
    <scope>NUCLEOTIDE SEQUENCE [LARGE SCALE GENOMIC DNA]</scope>
    <source>
        <strain evidence="3">JCM 19239</strain>
    </source>
</reference>
<feature type="domain" description="CusB-like beta-barrel" evidence="1">
    <location>
        <begin position="2"/>
        <end position="38"/>
    </location>
</feature>
<protein>
    <submittedName>
        <fullName evidence="2">Membrane fusion protein CzcB family</fullName>
    </submittedName>
</protein>
<sequence length="53" mass="6050">MTLDAIPGKEWHGAVDYVYPILDPATRTLRVRLKFTNRLSAQTKHVRQHCSGT</sequence>
<proteinExistence type="predicted"/>
<dbReference type="InterPro" id="IPR058792">
    <property type="entry name" value="Beta-barrel_RND_2"/>
</dbReference>
<name>A0ABQ0JCJ6_9VIBR</name>